<gene>
    <name evidence="3" type="ORF">UFOVP1222_23</name>
    <name evidence="1" type="ORF">UFOVP477_40</name>
    <name evidence="2" type="ORF">UFOVP798_44</name>
</gene>
<evidence type="ECO:0000313" key="3">
    <source>
        <dbReference type="EMBL" id="CAB4191379.1"/>
    </source>
</evidence>
<name>A0A6J5P119_9CAUD</name>
<evidence type="ECO:0000313" key="1">
    <source>
        <dbReference type="EMBL" id="CAB4145781.1"/>
    </source>
</evidence>
<dbReference type="EMBL" id="LR796455">
    <property type="protein sequence ID" value="CAB4145781.1"/>
    <property type="molecule type" value="Genomic_DNA"/>
</dbReference>
<protein>
    <submittedName>
        <fullName evidence="2">Uncharacterized protein</fullName>
    </submittedName>
</protein>
<dbReference type="EMBL" id="LR797167">
    <property type="protein sequence ID" value="CAB4191379.1"/>
    <property type="molecule type" value="Genomic_DNA"/>
</dbReference>
<reference evidence="2" key="1">
    <citation type="submission" date="2020-04" db="EMBL/GenBank/DDBJ databases">
        <authorList>
            <person name="Chiriac C."/>
            <person name="Salcher M."/>
            <person name="Ghai R."/>
            <person name="Kavagutti S V."/>
        </authorList>
    </citation>
    <scope>NUCLEOTIDE SEQUENCE</scope>
</reference>
<accession>A0A6J5P119</accession>
<dbReference type="EMBL" id="LR796752">
    <property type="protein sequence ID" value="CAB4163666.1"/>
    <property type="molecule type" value="Genomic_DNA"/>
</dbReference>
<evidence type="ECO:0000313" key="2">
    <source>
        <dbReference type="EMBL" id="CAB4163666.1"/>
    </source>
</evidence>
<proteinExistence type="predicted"/>
<organism evidence="2">
    <name type="scientific">uncultured Caudovirales phage</name>
    <dbReference type="NCBI Taxonomy" id="2100421"/>
    <lineage>
        <taxon>Viruses</taxon>
        <taxon>Duplodnaviria</taxon>
        <taxon>Heunggongvirae</taxon>
        <taxon>Uroviricota</taxon>
        <taxon>Caudoviricetes</taxon>
        <taxon>Peduoviridae</taxon>
        <taxon>Maltschvirus</taxon>
        <taxon>Maltschvirus maltsch</taxon>
    </lineage>
</organism>
<sequence>MKTEYDVKGLLDSIGGKADAHALLAAENCHVTMKAIDKWILRRSIPSYAIMALIVGASKYKGITLDVPKFWKKL</sequence>